<organism evidence="1 2">
    <name type="scientific">Campylobacter porcelli</name>
    <dbReference type="NCBI Taxonomy" id="1660073"/>
    <lineage>
        <taxon>Bacteria</taxon>
        <taxon>Pseudomonadati</taxon>
        <taxon>Campylobacterota</taxon>
        <taxon>Epsilonproteobacteria</taxon>
        <taxon>Campylobacterales</taxon>
        <taxon>Campylobacteraceae</taxon>
        <taxon>Campylobacter</taxon>
    </lineage>
</organism>
<proteinExistence type="predicted"/>
<dbReference type="KEGG" id="camy:CSUIS_1398"/>
<reference evidence="2" key="1">
    <citation type="journal article" date="2017" name="Genome Biol. Evol.">
        <title>Comparative Genomic Analysis Identifies a Campylobacter Clade Deficient in Selenium Metabolism.</title>
        <authorList>
            <person name="Miller W.G."/>
            <person name="Yee E."/>
            <person name="Lopes B.S."/>
            <person name="Chapman M.H."/>
            <person name="Huynh S."/>
            <person name="Bono J.L."/>
            <person name="Parker C.T."/>
            <person name="Strachan N.J.C."/>
            <person name="Forbes K.J."/>
        </authorList>
    </citation>
    <scope>NUCLEOTIDE SEQUENCE [LARGE SCALE GENOMIC DNA]</scope>
    <source>
        <strain evidence="2">RM6137</strain>
    </source>
</reference>
<dbReference type="Gene3D" id="3.30.420.40">
    <property type="match status" value="1"/>
</dbReference>
<dbReference type="EC" id="2.3.1.234" evidence="1"/>
<name>A0A1X9SY31_9BACT</name>
<dbReference type="STRING" id="1660073.CSUIS_1398"/>
<accession>A0A1X9SY31</accession>
<dbReference type="SUPFAM" id="SSF53067">
    <property type="entry name" value="Actin-like ATPase domain"/>
    <property type="match status" value="1"/>
</dbReference>
<keyword evidence="1" id="KW-0808">Transferase</keyword>
<sequence>MIEKIISDDKASEALGQIISDLDSRYEIDRIIYANGPGSFMGLKVAYLTLCVFCVVRNIKFYGIDGFSLNGFKPIRANKNMSFVLKDGKINLEKIEHCELELPSNLDGFDLIVDALPNYVIDAV</sequence>
<evidence type="ECO:0000313" key="1">
    <source>
        <dbReference type="EMBL" id="ARR01187.1"/>
    </source>
</evidence>
<dbReference type="GO" id="GO:0061711">
    <property type="term" value="F:tRNA N(6)-L-threonylcarbamoyladenine synthase activity"/>
    <property type="evidence" value="ECO:0007669"/>
    <property type="project" value="UniProtKB-EC"/>
</dbReference>
<dbReference type="InterPro" id="IPR043129">
    <property type="entry name" value="ATPase_NBD"/>
</dbReference>
<keyword evidence="1" id="KW-0012">Acyltransferase</keyword>
<dbReference type="AlphaFoldDB" id="A0A1X9SY31"/>
<protein>
    <submittedName>
        <fullName evidence="1">N6-L-threonylcarbamoyladenine synthase, TsaB subunit</fullName>
        <ecNumber evidence="1">2.3.1.234</ecNumber>
    </submittedName>
</protein>
<dbReference type="Proteomes" id="UP000194260">
    <property type="component" value="Chromosome"/>
</dbReference>
<dbReference type="EMBL" id="CP018789">
    <property type="protein sequence ID" value="ARR01187.1"/>
    <property type="molecule type" value="Genomic_DNA"/>
</dbReference>
<gene>
    <name evidence="1" type="primary">tsaB</name>
    <name evidence="1" type="ORF">CSUIS_1398</name>
</gene>
<evidence type="ECO:0000313" key="2">
    <source>
        <dbReference type="Proteomes" id="UP000194260"/>
    </source>
</evidence>